<dbReference type="PROSITE" id="PS00678">
    <property type="entry name" value="WD_REPEATS_1"/>
    <property type="match status" value="10"/>
</dbReference>
<dbReference type="SUPFAM" id="SSF50960">
    <property type="entry name" value="TolB, C-terminal domain"/>
    <property type="match status" value="1"/>
</dbReference>
<dbReference type="PANTHER" id="PTHR22847">
    <property type="entry name" value="WD40 REPEAT PROTEIN"/>
    <property type="match status" value="1"/>
</dbReference>
<dbReference type="Pfam" id="PF00400">
    <property type="entry name" value="WD40"/>
    <property type="match status" value="13"/>
</dbReference>
<dbReference type="KEGG" id="mcys:MCB1EB_1612"/>
<dbReference type="EMBL" id="AP018150">
    <property type="protein sequence ID" value="BBE09773.1"/>
    <property type="molecule type" value="Genomic_DNA"/>
</dbReference>
<gene>
    <name evidence="1" type="ORF">MCB1EB_1612</name>
</gene>
<reference evidence="1 2" key="1">
    <citation type="journal article" date="2018" name="Microbes Environ.">
        <title>Comparative Genomic Insights into Endofungal Lifestyles of Two Bacterial Endosymbionts, Mycoavidus cysteinexigens and Burkholderia rhizoxinica.</title>
        <authorList>
            <person name="Sharmin D."/>
            <person name="Guo Y."/>
            <person name="Nishizawa T."/>
            <person name="Ohshima S."/>
            <person name="Sato Y."/>
            <person name="Takashima Y."/>
            <person name="Narisawa K."/>
            <person name="Ohta H."/>
        </authorList>
    </citation>
    <scope>NUCLEOTIDE SEQUENCE [LARGE SCALE GENOMIC DNA]</scope>
    <source>
        <strain evidence="1 2">B1-EB</strain>
    </source>
</reference>
<dbReference type="InterPro" id="IPR020472">
    <property type="entry name" value="WD40_PAC1"/>
</dbReference>
<evidence type="ECO:0000313" key="1">
    <source>
        <dbReference type="EMBL" id="BBE09773.1"/>
    </source>
</evidence>
<dbReference type="Gene3D" id="2.130.10.10">
    <property type="entry name" value="YVTN repeat-like/Quinoprotein amine dehydrogenase"/>
    <property type="match status" value="4"/>
</dbReference>
<dbReference type="PROSITE" id="PS50082">
    <property type="entry name" value="WD_REPEATS_2"/>
    <property type="match status" value="12"/>
</dbReference>
<accession>A0A2Z6EWE4</accession>
<sequence>MLPISGSNAPLISNASTRPNLLTRVEAIHEQASGEGRTIVQASENCVVSNQASGDNNVFTTYIALTASDSNAKLVFEKLNTHAEATSYKPLAQLGTQIEELRAAYFNVLEEVDEIRDGLALYVPSEGQETADSKTSFPLIDKVREFLSSNKKVLLLLGEAGSGKSTFNRHVTRLLWDEYHQSSTTPIPIFIELAEHKLSSEDLIESYLLKQDFSPESINELRKEKRLVFILDGFDEIQDRTQAFYIHNKLDYWKNAQVIISSRPEDLGENYRTKFQRRGQTSALQEYWLSPTSDDWITAYIQKYIRLSHHTGWDLKRYQEALNNLPTLKEATRRPFLLRMALDLLPNLSRNESVPITRIALYDEFISRWWNRSEERLQHVKLTKEEKDARIQLGPHLAAEGLKASQEMALALTQNRLVQASYNPEKGEVAPETWRTYLNKKDAEKRLLLFNAPLIHQGQHYRFIHKSIQDYCVARAICSPQFNGAQPDVNAVLNQFLLVDESLILDFLVERVKQYSAFKAYLYKWIEASKDRAAAVTMGAANAITILVRAGVQFNGADLKGIQIPGADLREGEFDSAQLQGSDLRNVKLRNSWLRNANLSGSEMAGVQFGEWPFLKEKSGVRICAYSPDGKSFAVGLDNGAISIYATSSWENIPTLSRHNNCVVSLAYSPNSEQIASGSNDRTVRLWDARSGQLSHTLCGHINYVQSVVYSPSGRQIASGSWDWTVRLWDARSGQLRFILNGHTDSVTGVAYSPNGEQIASRSEDKTVRLWDAQSGQLHHILSGQLGPVFSVAYSPNGNQIVSCGRRGVRLWDTRSGQLRYILSGHTNSVIEVAYSPNGDQIASGSTDNTVRLWDARSGHLRHTLSGHAKNVTKVVYSPNGAQIASCSDDKTVRLWDTQSGQFRHILSGHTHYIMSVVYSPSGKQIASSSLDKTVRLWDAQSDQLGRAFIGHTNGITSVAYSPNGAQIASGSDDKTVRLWDARSGQLRHTLSGHTDFVRGVVYSPSGEQIISGSFDNTVRLWDVRSGQLHQILTANIVWVTSVAYSPRGDQIAAGGVGAKVFLLDAQSGELRHTLSGHTNSVNSVAYSPNGAQIASGSEDRTVRLWDAQSGEIRHILSGHTSIVRSVMYSPHGNQIASGSEDRTVRLWDTQSGELHHTLRGHTGSVDSVAYSPNGEQIASGSYDQTVRLWNVTSGQCQGVIRNFKGSVKSVAWKATADDNYLVTGCEDRSVRQWKVERNGEQYKLVLCWSSTHEALIVTDTSIENVQGLSCINSQLLKQRGAIQAKFSKLQQKPQVNESLQQPQVDESQQKCLLM</sequence>
<evidence type="ECO:0000313" key="2">
    <source>
        <dbReference type="Proteomes" id="UP000282597"/>
    </source>
</evidence>
<dbReference type="InterPro" id="IPR001646">
    <property type="entry name" value="5peptide_repeat"/>
</dbReference>
<dbReference type="InterPro" id="IPR019775">
    <property type="entry name" value="WD40_repeat_CS"/>
</dbReference>
<dbReference type="PROSITE" id="PS50294">
    <property type="entry name" value="WD_REPEATS_REGION"/>
    <property type="match status" value="11"/>
</dbReference>
<protein>
    <submittedName>
        <fullName evidence="1">NB-ARC domain protein</fullName>
    </submittedName>
</protein>
<dbReference type="Gene3D" id="3.40.50.300">
    <property type="entry name" value="P-loop containing nucleotide triphosphate hydrolases"/>
    <property type="match status" value="1"/>
</dbReference>
<dbReference type="InterPro" id="IPR001680">
    <property type="entry name" value="WD40_rpt"/>
</dbReference>
<organism evidence="1 2">
    <name type="scientific">Mycoavidus cysteinexigens</name>
    <dbReference type="NCBI Taxonomy" id="1553431"/>
    <lineage>
        <taxon>Bacteria</taxon>
        <taxon>Pseudomonadati</taxon>
        <taxon>Pseudomonadota</taxon>
        <taxon>Betaproteobacteria</taxon>
        <taxon>Burkholderiales</taxon>
        <taxon>Burkholderiaceae</taxon>
        <taxon>Mycoavidus</taxon>
    </lineage>
</organism>
<dbReference type="Gene3D" id="2.160.20.80">
    <property type="entry name" value="E3 ubiquitin-protein ligase SopA"/>
    <property type="match status" value="1"/>
</dbReference>
<name>A0A2Z6EWE4_9BURK</name>
<dbReference type="Proteomes" id="UP000282597">
    <property type="component" value="Chromosome"/>
</dbReference>
<dbReference type="RefSeq" id="WP_052394068.1">
    <property type="nucleotide sequence ID" value="NZ_AP018150.1"/>
</dbReference>
<dbReference type="PRINTS" id="PR00320">
    <property type="entry name" value="GPROTEINBRPT"/>
</dbReference>
<dbReference type="InterPro" id="IPR007111">
    <property type="entry name" value="NACHT_NTPase"/>
</dbReference>
<keyword evidence="2" id="KW-1185">Reference proteome</keyword>
<dbReference type="Pfam" id="PF05729">
    <property type="entry name" value="NACHT"/>
    <property type="match status" value="1"/>
</dbReference>
<dbReference type="PANTHER" id="PTHR22847:SF637">
    <property type="entry name" value="WD REPEAT DOMAIN 5B"/>
    <property type="match status" value="1"/>
</dbReference>
<dbReference type="SUPFAM" id="SSF52540">
    <property type="entry name" value="P-loop containing nucleoside triphosphate hydrolases"/>
    <property type="match status" value="1"/>
</dbReference>
<dbReference type="InterPro" id="IPR015943">
    <property type="entry name" value="WD40/YVTN_repeat-like_dom_sf"/>
</dbReference>
<dbReference type="InterPro" id="IPR027417">
    <property type="entry name" value="P-loop_NTPase"/>
</dbReference>
<dbReference type="CDD" id="cd00200">
    <property type="entry name" value="WD40"/>
    <property type="match status" value="2"/>
</dbReference>
<dbReference type="SUPFAM" id="SSF50978">
    <property type="entry name" value="WD40 repeat-like"/>
    <property type="match status" value="2"/>
</dbReference>
<dbReference type="InterPro" id="IPR036322">
    <property type="entry name" value="WD40_repeat_dom_sf"/>
</dbReference>
<dbReference type="PROSITE" id="PS50837">
    <property type="entry name" value="NACHT"/>
    <property type="match status" value="1"/>
</dbReference>
<proteinExistence type="predicted"/>
<dbReference type="SMART" id="SM00320">
    <property type="entry name" value="WD40"/>
    <property type="match status" value="15"/>
</dbReference>
<dbReference type="SUPFAM" id="SSF141571">
    <property type="entry name" value="Pentapeptide repeat-like"/>
    <property type="match status" value="1"/>
</dbReference>
<dbReference type="Pfam" id="PF00805">
    <property type="entry name" value="Pentapeptide"/>
    <property type="match status" value="1"/>
</dbReference>